<dbReference type="EMBL" id="CAJOBI010035131">
    <property type="protein sequence ID" value="CAF4294838.1"/>
    <property type="molecule type" value="Genomic_DNA"/>
</dbReference>
<name>A0A8S2TLM5_9BILA</name>
<feature type="non-terminal residue" evidence="1">
    <location>
        <position position="51"/>
    </location>
</feature>
<proteinExistence type="predicted"/>
<evidence type="ECO:0000313" key="2">
    <source>
        <dbReference type="Proteomes" id="UP000676336"/>
    </source>
</evidence>
<organism evidence="1 2">
    <name type="scientific">Rotaria magnacalcarata</name>
    <dbReference type="NCBI Taxonomy" id="392030"/>
    <lineage>
        <taxon>Eukaryota</taxon>
        <taxon>Metazoa</taxon>
        <taxon>Spiralia</taxon>
        <taxon>Gnathifera</taxon>
        <taxon>Rotifera</taxon>
        <taxon>Eurotatoria</taxon>
        <taxon>Bdelloidea</taxon>
        <taxon>Philodinida</taxon>
        <taxon>Philodinidae</taxon>
        <taxon>Rotaria</taxon>
    </lineage>
</organism>
<evidence type="ECO:0000313" key="1">
    <source>
        <dbReference type="EMBL" id="CAF4294838.1"/>
    </source>
</evidence>
<comment type="caution">
    <text evidence="1">The sequence shown here is derived from an EMBL/GenBank/DDBJ whole genome shotgun (WGS) entry which is preliminary data.</text>
</comment>
<reference evidence="1" key="1">
    <citation type="submission" date="2021-02" db="EMBL/GenBank/DDBJ databases">
        <authorList>
            <person name="Nowell W R."/>
        </authorList>
    </citation>
    <scope>NUCLEOTIDE SEQUENCE</scope>
</reference>
<protein>
    <submittedName>
        <fullName evidence="1">Uncharacterized protein</fullName>
    </submittedName>
</protein>
<dbReference type="AlphaFoldDB" id="A0A8S2TLM5"/>
<sequence>MTPGVKHPEQLAIDAANGIGAQKLVVLQQRLSDLFKIEIFNDGTQGRLNEK</sequence>
<gene>
    <name evidence="1" type="ORF">SMN809_LOCUS25834</name>
</gene>
<accession>A0A8S2TLM5</accession>
<dbReference type="Proteomes" id="UP000676336">
    <property type="component" value="Unassembled WGS sequence"/>
</dbReference>